<evidence type="ECO:0000256" key="3">
    <source>
        <dbReference type="ARBA" id="ARBA00022617"/>
    </source>
</evidence>
<dbReference type="Gene3D" id="1.20.5.100">
    <property type="entry name" value="Cytochrome c1, transmembrane anchor, C-terminal"/>
    <property type="match status" value="1"/>
</dbReference>
<evidence type="ECO:0000256" key="4">
    <source>
        <dbReference type="ARBA" id="ARBA00022692"/>
    </source>
</evidence>
<dbReference type="Proteomes" id="UP001375743">
    <property type="component" value="Unassembled WGS sequence"/>
</dbReference>
<keyword evidence="7 9" id="KW-0408">Iron</keyword>
<protein>
    <recommendedName>
        <fullName evidence="2">Cytochrome c1</fullName>
    </recommendedName>
</protein>
<dbReference type="InterPro" id="IPR002326">
    <property type="entry name" value="Cyt_c1"/>
</dbReference>
<dbReference type="SUPFAM" id="SSF46626">
    <property type="entry name" value="Cytochrome c"/>
    <property type="match status" value="1"/>
</dbReference>
<evidence type="ECO:0000259" key="12">
    <source>
        <dbReference type="PROSITE" id="PS51007"/>
    </source>
</evidence>
<dbReference type="Pfam" id="PF02167">
    <property type="entry name" value="Cytochrom_C1"/>
    <property type="match status" value="1"/>
</dbReference>
<dbReference type="RefSeq" id="WP_418159247.1">
    <property type="nucleotide sequence ID" value="NZ_JBBLZC010000008.1"/>
</dbReference>
<keyword evidence="8" id="KW-0472">Membrane</keyword>
<evidence type="ECO:0000313" key="13">
    <source>
        <dbReference type="EMBL" id="MEK0083395.1"/>
    </source>
</evidence>
<keyword evidence="14" id="KW-1185">Reference proteome</keyword>
<name>A0ABU8XQ94_9PROT</name>
<accession>A0ABU8XQ94</accession>
<feature type="region of interest" description="Disordered" evidence="10">
    <location>
        <begin position="108"/>
        <end position="135"/>
    </location>
</feature>
<evidence type="ECO:0000256" key="1">
    <source>
        <dbReference type="ARBA" id="ARBA00004370"/>
    </source>
</evidence>
<comment type="subcellular location">
    <subcellularLocation>
        <location evidence="1">Membrane</location>
    </subcellularLocation>
</comment>
<keyword evidence="6" id="KW-1133">Transmembrane helix</keyword>
<evidence type="ECO:0000256" key="11">
    <source>
        <dbReference type="SAM" id="SignalP"/>
    </source>
</evidence>
<organism evidence="13 14">
    <name type="scientific">Benzoatithermus flavus</name>
    <dbReference type="NCBI Taxonomy" id="3108223"/>
    <lineage>
        <taxon>Bacteria</taxon>
        <taxon>Pseudomonadati</taxon>
        <taxon>Pseudomonadota</taxon>
        <taxon>Alphaproteobacteria</taxon>
        <taxon>Geminicoccales</taxon>
        <taxon>Geminicoccaceae</taxon>
        <taxon>Benzoatithermus</taxon>
    </lineage>
</organism>
<evidence type="ECO:0000313" key="14">
    <source>
        <dbReference type="Proteomes" id="UP001375743"/>
    </source>
</evidence>
<feature type="domain" description="Cytochrome c" evidence="12">
    <location>
        <begin position="50"/>
        <end position="202"/>
    </location>
</feature>
<evidence type="ECO:0000256" key="5">
    <source>
        <dbReference type="ARBA" id="ARBA00022723"/>
    </source>
</evidence>
<feature type="chain" id="PRO_5045137791" description="Cytochrome c1" evidence="11">
    <location>
        <begin position="27"/>
        <end position="258"/>
    </location>
</feature>
<dbReference type="InterPro" id="IPR009056">
    <property type="entry name" value="Cyt_c-like_dom"/>
</dbReference>
<keyword evidence="11" id="KW-0732">Signal</keyword>
<reference evidence="13 14" key="1">
    <citation type="submission" date="2024-01" db="EMBL/GenBank/DDBJ databases">
        <title>Multi-omics insights into the function and evolution of sodium benzoate biodegradation pathways in Benzoatithermus flavus gen. nov., sp. nov. from hot spring.</title>
        <authorList>
            <person name="Hu C.-J."/>
            <person name="Li W.-J."/>
        </authorList>
    </citation>
    <scope>NUCLEOTIDE SEQUENCE [LARGE SCALE GENOMIC DNA]</scope>
    <source>
        <strain evidence="13 14">SYSU G07066</strain>
    </source>
</reference>
<sequence length="258" mass="27986">MANRLFAATVAAFAVTAGLVPSPTEAAEEGIVTRHLHWPTDGFFGSFDRAAVQRGFQVYREVCSACHSLKYVAFRNLADIGYDEEQIKAIAAQYQVTDGPNDQGEMFQRPGLPSDRIPGPYPNEQAAAAANGGKAPPDLSLMAKAREGGMDHIYSVLTGYEEPPADFTMPPSGYYNVAFPGHVIAMPPPLNPDQVTYADGTKATVAQMAQDVSQFLMWAAEPKLEARKQTGIKVILFLVVLTGLTFALKRKVWADVPH</sequence>
<keyword evidence="3 9" id="KW-0349">Heme</keyword>
<dbReference type="PANTHER" id="PTHR10266:SF3">
    <property type="entry name" value="CYTOCHROME C1, HEME PROTEIN, MITOCHONDRIAL"/>
    <property type="match status" value="1"/>
</dbReference>
<proteinExistence type="predicted"/>
<keyword evidence="4" id="KW-0812">Transmembrane</keyword>
<dbReference type="Gene3D" id="1.10.760.10">
    <property type="entry name" value="Cytochrome c-like domain"/>
    <property type="match status" value="1"/>
</dbReference>
<dbReference type="InterPro" id="IPR036909">
    <property type="entry name" value="Cyt_c-like_dom_sf"/>
</dbReference>
<evidence type="ECO:0000256" key="7">
    <source>
        <dbReference type="ARBA" id="ARBA00023004"/>
    </source>
</evidence>
<evidence type="ECO:0000256" key="2">
    <source>
        <dbReference type="ARBA" id="ARBA00016165"/>
    </source>
</evidence>
<dbReference type="EMBL" id="JBBLZC010000008">
    <property type="protein sequence ID" value="MEK0083395.1"/>
    <property type="molecule type" value="Genomic_DNA"/>
</dbReference>
<dbReference type="PANTHER" id="PTHR10266">
    <property type="entry name" value="CYTOCHROME C1"/>
    <property type="match status" value="1"/>
</dbReference>
<evidence type="ECO:0000256" key="6">
    <source>
        <dbReference type="ARBA" id="ARBA00022989"/>
    </source>
</evidence>
<dbReference type="PROSITE" id="PS51007">
    <property type="entry name" value="CYTC"/>
    <property type="match status" value="1"/>
</dbReference>
<feature type="signal peptide" evidence="11">
    <location>
        <begin position="1"/>
        <end position="26"/>
    </location>
</feature>
<evidence type="ECO:0000256" key="10">
    <source>
        <dbReference type="SAM" id="MobiDB-lite"/>
    </source>
</evidence>
<keyword evidence="5 9" id="KW-0479">Metal-binding</keyword>
<evidence type="ECO:0000256" key="9">
    <source>
        <dbReference type="PROSITE-ProRule" id="PRU00433"/>
    </source>
</evidence>
<comment type="caution">
    <text evidence="13">The sequence shown here is derived from an EMBL/GenBank/DDBJ whole genome shotgun (WGS) entry which is preliminary data.</text>
</comment>
<gene>
    <name evidence="13" type="ORF">U1T56_09550</name>
</gene>
<dbReference type="PRINTS" id="PR00603">
    <property type="entry name" value="CYTOCHROMEC1"/>
</dbReference>
<evidence type="ECO:0000256" key="8">
    <source>
        <dbReference type="ARBA" id="ARBA00023136"/>
    </source>
</evidence>